<sequence>MALEDSFKPKEDTGFCAWLRDDMGLSVEKVKELDYPRDIEELRKGYAEYLEKEVKVLDEHSKKLGKKYILTPENFQKLIQLTCSVEVAQAYQATAQALQATSQNQTVIQA</sequence>
<evidence type="ECO:0000313" key="1">
    <source>
        <dbReference type="EMBL" id="CAI2182124.1"/>
    </source>
</evidence>
<name>A0A9W4SUK3_9GLOM</name>
<evidence type="ECO:0000313" key="2">
    <source>
        <dbReference type="Proteomes" id="UP001153678"/>
    </source>
</evidence>
<dbReference type="OrthoDB" id="10674105at2759"/>
<accession>A0A9W4SUK3</accession>
<protein>
    <submittedName>
        <fullName evidence="1">16817_t:CDS:1</fullName>
    </submittedName>
</protein>
<dbReference type="EMBL" id="CAMKVN010002674">
    <property type="protein sequence ID" value="CAI2182124.1"/>
    <property type="molecule type" value="Genomic_DNA"/>
</dbReference>
<reference evidence="1" key="1">
    <citation type="submission" date="2022-08" db="EMBL/GenBank/DDBJ databases">
        <authorList>
            <person name="Kallberg Y."/>
            <person name="Tangrot J."/>
            <person name="Rosling A."/>
        </authorList>
    </citation>
    <scope>NUCLEOTIDE SEQUENCE</scope>
    <source>
        <strain evidence="1">Wild A</strain>
    </source>
</reference>
<organism evidence="1 2">
    <name type="scientific">Funneliformis geosporum</name>
    <dbReference type="NCBI Taxonomy" id="1117311"/>
    <lineage>
        <taxon>Eukaryota</taxon>
        <taxon>Fungi</taxon>
        <taxon>Fungi incertae sedis</taxon>
        <taxon>Mucoromycota</taxon>
        <taxon>Glomeromycotina</taxon>
        <taxon>Glomeromycetes</taxon>
        <taxon>Glomerales</taxon>
        <taxon>Glomeraceae</taxon>
        <taxon>Funneliformis</taxon>
    </lineage>
</organism>
<keyword evidence="2" id="KW-1185">Reference proteome</keyword>
<gene>
    <name evidence="1" type="ORF">FWILDA_LOCUS10425</name>
</gene>
<proteinExistence type="predicted"/>
<dbReference type="Proteomes" id="UP001153678">
    <property type="component" value="Unassembled WGS sequence"/>
</dbReference>
<comment type="caution">
    <text evidence="1">The sequence shown here is derived from an EMBL/GenBank/DDBJ whole genome shotgun (WGS) entry which is preliminary data.</text>
</comment>
<dbReference type="AlphaFoldDB" id="A0A9W4SUK3"/>